<reference evidence="3 4" key="1">
    <citation type="journal article" date="2015" name="Int. J. Syst. Evol. Microbiol.">
        <title>Tumebacillus algifaecis sp. nov., isolated from decomposing algal scum.</title>
        <authorList>
            <person name="Wu Y.F."/>
            <person name="Zhang B."/>
            <person name="Xing P."/>
            <person name="Wu Q.L."/>
            <person name="Liu S.J."/>
        </authorList>
    </citation>
    <scope>NUCLEOTIDE SEQUENCE [LARGE SCALE GENOMIC DNA]</scope>
    <source>
        <strain evidence="3 4">THMBR28</strain>
    </source>
</reference>
<dbReference type="Proteomes" id="UP000214688">
    <property type="component" value="Chromosome"/>
</dbReference>
<gene>
    <name evidence="3" type="ORF">CIG75_05245</name>
</gene>
<name>A0A223CYP4_9BACL</name>
<evidence type="ECO:0000256" key="2">
    <source>
        <dbReference type="SAM" id="SignalP"/>
    </source>
</evidence>
<accession>A0A223CYP4</accession>
<keyword evidence="2" id="KW-0732">Signal</keyword>
<feature type="region of interest" description="Disordered" evidence="1">
    <location>
        <begin position="47"/>
        <end position="88"/>
    </location>
</feature>
<feature type="signal peptide" evidence="2">
    <location>
        <begin position="1"/>
        <end position="23"/>
    </location>
</feature>
<organism evidence="3 4">
    <name type="scientific">Tumebacillus algifaecis</name>
    <dbReference type="NCBI Taxonomy" id="1214604"/>
    <lineage>
        <taxon>Bacteria</taxon>
        <taxon>Bacillati</taxon>
        <taxon>Bacillota</taxon>
        <taxon>Bacilli</taxon>
        <taxon>Bacillales</taxon>
        <taxon>Alicyclobacillaceae</taxon>
        <taxon>Tumebacillus</taxon>
    </lineage>
</organism>
<proteinExistence type="predicted"/>
<feature type="chain" id="PRO_5038677065" evidence="2">
    <location>
        <begin position="24"/>
        <end position="88"/>
    </location>
</feature>
<dbReference type="EMBL" id="CP022657">
    <property type="protein sequence ID" value="ASS74452.1"/>
    <property type="molecule type" value="Genomic_DNA"/>
</dbReference>
<sequence>MKIKVWMSITFASLLLLSGGLLAGGAWDVTSGGHDQASAVSAELMNKGDSMERPEPMGAPKTEPPEPMRVPVLAQTEPPEPMAPDIIG</sequence>
<dbReference type="AlphaFoldDB" id="A0A223CYP4"/>
<keyword evidence="4" id="KW-1185">Reference proteome</keyword>
<protein>
    <submittedName>
        <fullName evidence="3">Uncharacterized protein</fullName>
    </submittedName>
</protein>
<evidence type="ECO:0000256" key="1">
    <source>
        <dbReference type="SAM" id="MobiDB-lite"/>
    </source>
</evidence>
<dbReference type="KEGG" id="tab:CIG75_05245"/>
<evidence type="ECO:0000313" key="4">
    <source>
        <dbReference type="Proteomes" id="UP000214688"/>
    </source>
</evidence>
<evidence type="ECO:0000313" key="3">
    <source>
        <dbReference type="EMBL" id="ASS74452.1"/>
    </source>
</evidence>